<evidence type="ECO:0000256" key="1">
    <source>
        <dbReference type="ARBA" id="ARBA00022679"/>
    </source>
</evidence>
<keyword evidence="1 2" id="KW-0808">Transferase</keyword>
<dbReference type="InterPro" id="IPR023606">
    <property type="entry name" value="CoA-Trfase_III_dom_1_sf"/>
</dbReference>
<dbReference type="RefSeq" id="WP_073163090.1">
    <property type="nucleotide sequence ID" value="NZ_FQUW01000007.1"/>
</dbReference>
<dbReference type="PANTHER" id="PTHR48207">
    <property type="entry name" value="SUCCINATE--HYDROXYMETHYLGLUTARATE COA-TRANSFERASE"/>
    <property type="match status" value="1"/>
</dbReference>
<dbReference type="Pfam" id="PF02515">
    <property type="entry name" value="CoA_transf_3"/>
    <property type="match status" value="1"/>
</dbReference>
<accession>A0A1M4UXT9</accession>
<dbReference type="Proteomes" id="UP000184196">
    <property type="component" value="Unassembled WGS sequence"/>
</dbReference>
<gene>
    <name evidence="2" type="ORF">SAMN02745218_00596</name>
</gene>
<dbReference type="PANTHER" id="PTHR48207:SF3">
    <property type="entry name" value="SUCCINATE--HYDROXYMETHYLGLUTARATE COA-TRANSFERASE"/>
    <property type="match status" value="1"/>
</dbReference>
<dbReference type="InterPro" id="IPR050483">
    <property type="entry name" value="CoA-transferase_III_domain"/>
</dbReference>
<keyword evidence="3" id="KW-1185">Reference proteome</keyword>
<dbReference type="Gene3D" id="3.30.1540.10">
    <property type="entry name" value="formyl-coa transferase, domain 3"/>
    <property type="match status" value="1"/>
</dbReference>
<evidence type="ECO:0000313" key="2">
    <source>
        <dbReference type="EMBL" id="SHE61488.1"/>
    </source>
</evidence>
<organism evidence="2 3">
    <name type="scientific">Desulfofundulus australicus DSM 11792</name>
    <dbReference type="NCBI Taxonomy" id="1121425"/>
    <lineage>
        <taxon>Bacteria</taxon>
        <taxon>Bacillati</taxon>
        <taxon>Bacillota</taxon>
        <taxon>Clostridia</taxon>
        <taxon>Eubacteriales</taxon>
        <taxon>Peptococcaceae</taxon>
        <taxon>Desulfofundulus</taxon>
    </lineage>
</organism>
<name>A0A1M4UXT9_9FIRM</name>
<dbReference type="Gene3D" id="3.40.50.10540">
    <property type="entry name" value="Crotonobetainyl-coa:carnitine coa-transferase, domain 1"/>
    <property type="match status" value="1"/>
</dbReference>
<dbReference type="InterPro" id="IPR003673">
    <property type="entry name" value="CoA-Trfase_fam_III"/>
</dbReference>
<dbReference type="EMBL" id="FQUW01000007">
    <property type="protein sequence ID" value="SHE61488.1"/>
    <property type="molecule type" value="Genomic_DNA"/>
</dbReference>
<protein>
    <submittedName>
        <fullName evidence="2">Formyl-CoA transferase</fullName>
    </submittedName>
</protein>
<reference evidence="3" key="1">
    <citation type="submission" date="2016-11" db="EMBL/GenBank/DDBJ databases">
        <authorList>
            <person name="Varghese N."/>
            <person name="Submissions S."/>
        </authorList>
    </citation>
    <scope>NUCLEOTIDE SEQUENCE [LARGE SCALE GENOMIC DNA]</scope>
    <source>
        <strain evidence="3">DSM 11792</strain>
    </source>
</reference>
<evidence type="ECO:0000313" key="3">
    <source>
        <dbReference type="Proteomes" id="UP000184196"/>
    </source>
</evidence>
<sequence>MTAGKKIKLPLEGIKVLDISRVLTGPFCTMILGDLGAEVIKVEMPGVGDETRGWGPPFVNGESAYFLSVNRNKKSITVNMKSPKGREIIYRLAREADVMIENFLPGTVQRLGVDYERIKEINPQIIYCSLSGYGQDGPYRNHPAYDLLMQGEGGLMSITGEKDGEPVRIGVALIDIGAGMYAVIGILSALMARKETGKGQYIDISLLDTEVSWLTYMASNYFASGKDPIRMGSGHPSIVPYRAFRARDKYFILAVGNDAIWQRFCAALDLKFVDDPRFVTNEMRVKHRDELEKLLAEIFIQKEASYWVNLLHEHKVPCGMINAISEVVSHPQVLHRGMVVEMDHEKAGKIKVLGSPLNFSEMPIEYRLPPPLLGQHTCEILTSLGYTADEIEELKACGAI</sequence>
<dbReference type="OrthoDB" id="9797653at2"/>
<proteinExistence type="predicted"/>
<dbReference type="SUPFAM" id="SSF89796">
    <property type="entry name" value="CoA-transferase family III (CaiB/BaiF)"/>
    <property type="match status" value="1"/>
</dbReference>
<dbReference type="AlphaFoldDB" id="A0A1M4UXT9"/>
<dbReference type="GO" id="GO:0008410">
    <property type="term" value="F:CoA-transferase activity"/>
    <property type="evidence" value="ECO:0007669"/>
    <property type="project" value="TreeGrafter"/>
</dbReference>
<dbReference type="InterPro" id="IPR044855">
    <property type="entry name" value="CoA-Trfase_III_dom3_sf"/>
</dbReference>